<evidence type="ECO:0000256" key="1">
    <source>
        <dbReference type="ARBA" id="ARBA00061469"/>
    </source>
</evidence>
<dbReference type="PANTHER" id="PTHR14534">
    <property type="entry name" value="VACUOLAR IMPORT AND DEGRADATION PROTEIN 24"/>
    <property type="match status" value="1"/>
</dbReference>
<accession>U4LPQ3</accession>
<comment type="similarity">
    <text evidence="1">Belongs to the GID4/VID24 family.</text>
</comment>
<dbReference type="GO" id="GO:0045721">
    <property type="term" value="P:negative regulation of gluconeogenesis"/>
    <property type="evidence" value="ECO:0007669"/>
    <property type="project" value="TreeGrafter"/>
</dbReference>
<sequence length="309" mass="35368">MPTPNVTAIVEIVTIASSENARPSRLHVACPEEPTTTAHIWSDAEVGESSSSTASSPSCEDTASPRPEEGSFASRPAYRGISSFSNKIRDRDVKASTRKPEVTATSHNNPSFGDDTYSTRRIIPSYSSTFLRPGSKFTGRQLSDRSTYEVHVELKHVDMAESFLCGYLRIKGLTEDHPTLITYFEGEMIGPKHDFITKKPEWGSNERNDEAHWKRFAPFRSFKDKHEQFDYKNFAQKDHIFMRWKEYFLVPDHKVRQISGASFEGFYYICFNQVTGVIDGIYFHAKTEKFQKLQLKYVPERTFAAVEFR</sequence>
<feature type="compositionally biased region" description="Low complexity" evidence="2">
    <location>
        <begin position="49"/>
        <end position="58"/>
    </location>
</feature>
<feature type="compositionally biased region" description="Basic and acidic residues" evidence="2">
    <location>
        <begin position="89"/>
        <end position="101"/>
    </location>
</feature>
<protein>
    <submittedName>
        <fullName evidence="3">Similar to Uncharacterized protein C17orf39 homolog acc. no. Q9CPY6</fullName>
    </submittedName>
</protein>
<keyword evidence="4" id="KW-1185">Reference proteome</keyword>
<evidence type="ECO:0000313" key="4">
    <source>
        <dbReference type="Proteomes" id="UP000018144"/>
    </source>
</evidence>
<dbReference type="GO" id="GO:0006623">
    <property type="term" value="P:protein targeting to vacuole"/>
    <property type="evidence" value="ECO:0007669"/>
    <property type="project" value="TreeGrafter"/>
</dbReference>
<organism evidence="3 4">
    <name type="scientific">Pyronema omphalodes (strain CBS 100304)</name>
    <name type="common">Pyronema confluens</name>
    <dbReference type="NCBI Taxonomy" id="1076935"/>
    <lineage>
        <taxon>Eukaryota</taxon>
        <taxon>Fungi</taxon>
        <taxon>Dikarya</taxon>
        <taxon>Ascomycota</taxon>
        <taxon>Pezizomycotina</taxon>
        <taxon>Pezizomycetes</taxon>
        <taxon>Pezizales</taxon>
        <taxon>Pyronemataceae</taxon>
        <taxon>Pyronema</taxon>
    </lineage>
</organism>
<dbReference type="OrthoDB" id="62at2759"/>
<proteinExistence type="inferred from homology"/>
<dbReference type="Proteomes" id="UP000018144">
    <property type="component" value="Unassembled WGS sequence"/>
</dbReference>
<dbReference type="STRING" id="1076935.U4LPQ3"/>
<gene>
    <name evidence="3" type="ORF">PCON_02651</name>
</gene>
<dbReference type="Pfam" id="PF09783">
    <property type="entry name" value="Vac_ImportDeg"/>
    <property type="match status" value="1"/>
</dbReference>
<dbReference type="GO" id="GO:0034657">
    <property type="term" value="C:GID complex"/>
    <property type="evidence" value="ECO:0007669"/>
    <property type="project" value="TreeGrafter"/>
</dbReference>
<dbReference type="EMBL" id="HF936305">
    <property type="protein sequence ID" value="CCX34151.1"/>
    <property type="molecule type" value="Genomic_DNA"/>
</dbReference>
<reference evidence="3 4" key="1">
    <citation type="journal article" date="2013" name="PLoS Genet.">
        <title>The genome and development-dependent transcriptomes of Pyronema confluens: a window into fungal evolution.</title>
        <authorList>
            <person name="Traeger S."/>
            <person name="Altegoer F."/>
            <person name="Freitag M."/>
            <person name="Gabaldon T."/>
            <person name="Kempken F."/>
            <person name="Kumar A."/>
            <person name="Marcet-Houben M."/>
            <person name="Poggeler S."/>
            <person name="Stajich J.E."/>
            <person name="Nowrousian M."/>
        </authorList>
    </citation>
    <scope>NUCLEOTIDE SEQUENCE [LARGE SCALE GENOMIC DNA]</scope>
    <source>
        <strain evidence="4">CBS 100304</strain>
        <tissue evidence="3">Vegetative mycelium</tissue>
    </source>
</reference>
<feature type="region of interest" description="Disordered" evidence="2">
    <location>
        <begin position="44"/>
        <end position="76"/>
    </location>
</feature>
<dbReference type="GO" id="GO:0005773">
    <property type="term" value="C:vacuole"/>
    <property type="evidence" value="ECO:0007669"/>
    <property type="project" value="GOC"/>
</dbReference>
<dbReference type="PANTHER" id="PTHR14534:SF3">
    <property type="entry name" value="GID COMPLEX SUBUNIT 4 HOMOLOG"/>
    <property type="match status" value="1"/>
</dbReference>
<dbReference type="GO" id="GO:0007039">
    <property type="term" value="P:protein catabolic process in the vacuole"/>
    <property type="evidence" value="ECO:0007669"/>
    <property type="project" value="TreeGrafter"/>
</dbReference>
<dbReference type="GO" id="GO:0043161">
    <property type="term" value="P:proteasome-mediated ubiquitin-dependent protein catabolic process"/>
    <property type="evidence" value="ECO:0007669"/>
    <property type="project" value="TreeGrafter"/>
</dbReference>
<dbReference type="InterPro" id="IPR018618">
    <property type="entry name" value="GID4/10-like"/>
</dbReference>
<name>U4LPQ3_PYROM</name>
<evidence type="ECO:0000256" key="2">
    <source>
        <dbReference type="SAM" id="MobiDB-lite"/>
    </source>
</evidence>
<feature type="region of interest" description="Disordered" evidence="2">
    <location>
        <begin position="89"/>
        <end position="118"/>
    </location>
</feature>
<dbReference type="eggNOG" id="KOG4635">
    <property type="taxonomic scope" value="Eukaryota"/>
</dbReference>
<dbReference type="AlphaFoldDB" id="U4LPQ3"/>
<evidence type="ECO:0000313" key="3">
    <source>
        <dbReference type="EMBL" id="CCX34151.1"/>
    </source>
</evidence>